<keyword evidence="1" id="KW-1133">Transmembrane helix</keyword>
<keyword evidence="3" id="KW-1185">Reference proteome</keyword>
<reference evidence="2 3" key="1">
    <citation type="journal article" date="2022" name="Genome Biol. Evol.">
        <title>Host diet, physiology and behaviors set the stage for Lachnospiraceae cladogenesis.</title>
        <authorList>
            <person name="Vera-Ponce De Leon A."/>
            <person name="Schneider M."/>
            <person name="Jahnes B.C."/>
            <person name="Sadowski V."/>
            <person name="Camuy-Velez L.A."/>
            <person name="Duan J."/>
            <person name="Sabree Z.L."/>
        </authorList>
    </citation>
    <scope>NUCLEOTIDE SEQUENCE [LARGE SCALE GENOMIC DNA]</scope>
    <source>
        <strain evidence="2 3">PAL113</strain>
    </source>
</reference>
<feature type="transmembrane region" description="Helical" evidence="1">
    <location>
        <begin position="12"/>
        <end position="31"/>
    </location>
</feature>
<dbReference type="EMBL" id="JAMZFW010000001">
    <property type="protein sequence ID" value="MCP1100862.1"/>
    <property type="molecule type" value="Genomic_DNA"/>
</dbReference>
<dbReference type="Proteomes" id="UP001523566">
    <property type="component" value="Unassembled WGS sequence"/>
</dbReference>
<evidence type="ECO:0008006" key="4">
    <source>
        <dbReference type="Google" id="ProtNLM"/>
    </source>
</evidence>
<dbReference type="RefSeq" id="WP_429059669.1">
    <property type="nucleotide sequence ID" value="NZ_JBNJSC010000001.1"/>
</dbReference>
<gene>
    <name evidence="2" type="ORF">NK125_00340</name>
</gene>
<proteinExistence type="predicted"/>
<keyword evidence="1" id="KW-0812">Transmembrane</keyword>
<evidence type="ECO:0000313" key="3">
    <source>
        <dbReference type="Proteomes" id="UP001523566"/>
    </source>
</evidence>
<organism evidence="2 3">
    <name type="scientific">Aequitasia blattaphilus</name>
    <dbReference type="NCBI Taxonomy" id="2949332"/>
    <lineage>
        <taxon>Bacteria</taxon>
        <taxon>Bacillati</taxon>
        <taxon>Bacillota</taxon>
        <taxon>Clostridia</taxon>
        <taxon>Lachnospirales</taxon>
        <taxon>Lachnospiraceae</taxon>
        <taxon>Aequitasia</taxon>
    </lineage>
</organism>
<name>A0ABT1E7B4_9FIRM</name>
<protein>
    <recommendedName>
        <fullName evidence="4">Lipoprotein</fullName>
    </recommendedName>
</protein>
<sequence length="163" mass="18270">MTKKGIKMIKSNKIKLQLLLVFIVIIMVWLISNQNQKPNIDSSIQDYVAELKRPENLEETKILIPAITNMVMDADSDVLSGTTLFNPAGNPCYFQFTIVLEDGITIFESQLVPPGKGISEAKLNRIIKEGTYDVIIRITSYDLNDHENEFNGGEIKSVLRALG</sequence>
<comment type="caution">
    <text evidence="2">The sequence shown here is derived from an EMBL/GenBank/DDBJ whole genome shotgun (WGS) entry which is preliminary data.</text>
</comment>
<keyword evidence="1" id="KW-0472">Membrane</keyword>
<accession>A0ABT1E7B4</accession>
<evidence type="ECO:0000256" key="1">
    <source>
        <dbReference type="SAM" id="Phobius"/>
    </source>
</evidence>
<evidence type="ECO:0000313" key="2">
    <source>
        <dbReference type="EMBL" id="MCP1100862.1"/>
    </source>
</evidence>